<feature type="domain" description="Phage head morphogenesis" evidence="1">
    <location>
        <begin position="146"/>
        <end position="267"/>
    </location>
</feature>
<name>A0A239AIV8_9FIRM</name>
<sequence>MSLEKYLKQADKALDRNQLSIEKQIAQYYAQSLKEIRSQIATLEARGIFNQSDMFKYNRLTGLEENISKEISKLTGKTARTLQNGLGSLYKESYYRSAFGFEKTVNAKLSFTLLNPKVIEQAVKNPLDRIGWLARNRVNQQILARQIKEEITRGLLQGKGYRETTKAVKERMDVGATNVLRIVRTESQRVQNQGRLNSMEHAESKGVNMKKQWVSAIDSRTRNSHGTADGQIVNIDEPFIVGGEELMYPGDPAGTAFNVVNCRCSMISVIDGYGASFRRVRGEGIVPYTTFDEYMDNRF</sequence>
<dbReference type="RefSeq" id="WP_089281278.1">
    <property type="nucleotide sequence ID" value="NZ_FZOJ01000002.1"/>
</dbReference>
<accession>A0A239AIV8</accession>
<dbReference type="AlphaFoldDB" id="A0A239AIV8"/>
<evidence type="ECO:0000259" key="1">
    <source>
        <dbReference type="Pfam" id="PF04233"/>
    </source>
</evidence>
<organism evidence="2 3">
    <name type="scientific">Anaerovirgula multivorans</name>
    <dbReference type="NCBI Taxonomy" id="312168"/>
    <lineage>
        <taxon>Bacteria</taxon>
        <taxon>Bacillati</taxon>
        <taxon>Bacillota</taxon>
        <taxon>Clostridia</taxon>
        <taxon>Peptostreptococcales</taxon>
        <taxon>Natronincolaceae</taxon>
        <taxon>Anaerovirgula</taxon>
    </lineage>
</organism>
<evidence type="ECO:0000313" key="3">
    <source>
        <dbReference type="Proteomes" id="UP000198304"/>
    </source>
</evidence>
<gene>
    <name evidence="2" type="ORF">SAMN05446037_100274</name>
</gene>
<proteinExistence type="predicted"/>
<dbReference type="OrthoDB" id="9151105at2"/>
<evidence type="ECO:0000313" key="2">
    <source>
        <dbReference type="EMBL" id="SNR95606.1"/>
    </source>
</evidence>
<dbReference type="NCBIfam" id="TIGR01641">
    <property type="entry name" value="phageSPP1_gp7"/>
    <property type="match status" value="1"/>
</dbReference>
<dbReference type="Pfam" id="PF04233">
    <property type="entry name" value="Phage_Mu_F"/>
    <property type="match status" value="1"/>
</dbReference>
<keyword evidence="3" id="KW-1185">Reference proteome</keyword>
<protein>
    <submittedName>
        <fullName evidence="2">Phage putative head morphogenesis protein, SPP1 gp7 family</fullName>
    </submittedName>
</protein>
<reference evidence="2 3" key="1">
    <citation type="submission" date="2017-06" db="EMBL/GenBank/DDBJ databases">
        <authorList>
            <person name="Kim H.J."/>
            <person name="Triplett B.A."/>
        </authorList>
    </citation>
    <scope>NUCLEOTIDE SEQUENCE [LARGE SCALE GENOMIC DNA]</scope>
    <source>
        <strain evidence="2 3">SCA</strain>
    </source>
</reference>
<dbReference type="InterPro" id="IPR006528">
    <property type="entry name" value="Phage_head_morphogenesis_dom"/>
</dbReference>
<dbReference type="EMBL" id="FZOJ01000002">
    <property type="protein sequence ID" value="SNR95606.1"/>
    <property type="molecule type" value="Genomic_DNA"/>
</dbReference>
<dbReference type="Proteomes" id="UP000198304">
    <property type="component" value="Unassembled WGS sequence"/>
</dbReference>